<feature type="signal peptide" evidence="2">
    <location>
        <begin position="1"/>
        <end position="17"/>
    </location>
</feature>
<evidence type="ECO:0000256" key="2">
    <source>
        <dbReference type="SAM" id="SignalP"/>
    </source>
</evidence>
<dbReference type="Proteomes" id="UP000076552">
    <property type="component" value="Unassembled WGS sequence"/>
</dbReference>
<dbReference type="PANTHER" id="PTHR36182:SF2">
    <property type="entry name" value="LYTIC POLYSACCHARIDE MONOOXYGENASE"/>
    <property type="match status" value="1"/>
</dbReference>
<accession>A0A166U829</accession>
<dbReference type="STRING" id="708197.A0A166U829"/>
<reference evidence="3 4" key="1">
    <citation type="submission" date="2015-06" db="EMBL/GenBank/DDBJ databases">
        <title>Survival trade-offs in plant roots during colonization by closely related pathogenic and mutualistic fungi.</title>
        <authorList>
            <person name="Hacquard S."/>
            <person name="Kracher B."/>
            <person name="Hiruma K."/>
            <person name="Weinman A."/>
            <person name="Muench P."/>
            <person name="Garrido Oter R."/>
            <person name="Ver Loren van Themaat E."/>
            <person name="Dallerey J.-F."/>
            <person name="Damm U."/>
            <person name="Henrissat B."/>
            <person name="Lespinet O."/>
            <person name="Thon M."/>
            <person name="Kemen E."/>
            <person name="McHardy A.C."/>
            <person name="Schulze-Lefert P."/>
            <person name="O'Connell R.J."/>
        </authorList>
    </citation>
    <scope>NUCLEOTIDE SEQUENCE [LARGE SCALE GENOMIC DNA]</scope>
    <source>
        <strain evidence="3 4">0861</strain>
    </source>
</reference>
<dbReference type="Gene3D" id="2.70.50.70">
    <property type="match status" value="1"/>
</dbReference>
<sequence length="440" mass="45912">MNQIILLASMLISIISGHVVLDNPKPFKFVADGPTNPISTTGDDFPCKIPAGASYEIDGSPTIIAIGETFEATFKGQAVHGGGSCQFALSDDMKPTKDSKWMVIHSIEGGCPARNQKGNLEGPNEDKFPFQIPASITPGDYVFAWIWLARVGGQPEYYMNCAPITVTGTKKKREHFADRRTTITKREQFPELFMANIGELSGGCTTGEALNAQIPIAFPNPGIYVDHPEGTQNLYKQPCDGNPRAGSPAELPDGHETPASSIRTASPSSAATYSTVVSTASSVVASSAISSSALSGIHSILTTISVDTTVPSKTIKTGESTLSTTAPTEPTVPTSTCPAPIVTTVTTEVTITITATVVATSVPAHATVVNPTFAPTSSPSVSEPAPSACTEGYLTCLPDETNFATCTGGKLTSPQPIAPGFKCAAGEGQGLDISPVVPYW</sequence>
<name>A0A166U829_9PEZI</name>
<gene>
    <name evidence="3" type="ORF">CT0861_06798</name>
</gene>
<keyword evidence="4" id="KW-1185">Reference proteome</keyword>
<keyword evidence="2" id="KW-0732">Signal</keyword>
<feature type="region of interest" description="Disordered" evidence="1">
    <location>
        <begin position="229"/>
        <end position="268"/>
    </location>
</feature>
<dbReference type="PANTHER" id="PTHR36182">
    <property type="entry name" value="PROTEIN, PUTATIVE (AFU_ORTHOLOGUE AFUA_6G10930)-RELATED"/>
    <property type="match status" value="1"/>
</dbReference>
<evidence type="ECO:0000313" key="4">
    <source>
        <dbReference type="Proteomes" id="UP000076552"/>
    </source>
</evidence>
<dbReference type="AlphaFoldDB" id="A0A166U829"/>
<organism evidence="3 4">
    <name type="scientific">Colletotrichum tofieldiae</name>
    <dbReference type="NCBI Taxonomy" id="708197"/>
    <lineage>
        <taxon>Eukaryota</taxon>
        <taxon>Fungi</taxon>
        <taxon>Dikarya</taxon>
        <taxon>Ascomycota</taxon>
        <taxon>Pezizomycotina</taxon>
        <taxon>Sordariomycetes</taxon>
        <taxon>Hypocreomycetidae</taxon>
        <taxon>Glomerellales</taxon>
        <taxon>Glomerellaceae</taxon>
        <taxon>Colletotrichum</taxon>
        <taxon>Colletotrichum spaethianum species complex</taxon>
    </lineage>
</organism>
<feature type="chain" id="PRO_5007880444" evidence="2">
    <location>
        <begin position="18"/>
        <end position="440"/>
    </location>
</feature>
<protein>
    <submittedName>
        <fullName evidence="3">Endoglucanase</fullName>
    </submittedName>
</protein>
<proteinExistence type="predicted"/>
<comment type="caution">
    <text evidence="3">The sequence shown here is derived from an EMBL/GenBank/DDBJ whole genome shotgun (WGS) entry which is preliminary data.</text>
</comment>
<evidence type="ECO:0000256" key="1">
    <source>
        <dbReference type="SAM" id="MobiDB-lite"/>
    </source>
</evidence>
<evidence type="ECO:0000313" key="3">
    <source>
        <dbReference type="EMBL" id="KZL73072.1"/>
    </source>
</evidence>
<dbReference type="EMBL" id="LFIV01000049">
    <property type="protein sequence ID" value="KZL73072.1"/>
    <property type="molecule type" value="Genomic_DNA"/>
</dbReference>